<organism evidence="1 2">
    <name type="scientific">Entomophthora muscae</name>
    <dbReference type="NCBI Taxonomy" id="34485"/>
    <lineage>
        <taxon>Eukaryota</taxon>
        <taxon>Fungi</taxon>
        <taxon>Fungi incertae sedis</taxon>
        <taxon>Zoopagomycota</taxon>
        <taxon>Entomophthoromycotina</taxon>
        <taxon>Entomophthoromycetes</taxon>
        <taxon>Entomophthorales</taxon>
        <taxon>Entomophthoraceae</taxon>
        <taxon>Entomophthora</taxon>
    </lineage>
</organism>
<reference evidence="1" key="1">
    <citation type="submission" date="2022-04" db="EMBL/GenBank/DDBJ databases">
        <title>Genome of the entomopathogenic fungus Entomophthora muscae.</title>
        <authorList>
            <person name="Elya C."/>
            <person name="Lovett B.R."/>
            <person name="Lee E."/>
            <person name="Macias A.M."/>
            <person name="Hajek A.E."/>
            <person name="De Bivort B.L."/>
            <person name="Kasson M.T."/>
            <person name="De Fine Licht H.H."/>
            <person name="Stajich J.E."/>
        </authorList>
    </citation>
    <scope>NUCLEOTIDE SEQUENCE</scope>
    <source>
        <strain evidence="1">Berkeley</strain>
    </source>
</reference>
<protein>
    <submittedName>
        <fullName evidence="1">Uncharacterized protein</fullName>
    </submittedName>
</protein>
<sequence>MAYYVAFLDATAWEWAEADITLENSCEWAKYRWAPKECTTWSKTNFSPHKAGAWASKGLNCMQAAHLVNIVWTPKEYLEWRPFDKIYMETMHKWKEVGFMAARMRYWENQQMNTQEALEWAKLGVDTTTNSMTSSLNMGRFTLVDWAKWKEAGFRFLTAANWFVCAFNMEAAVEWGKLEFSPEEAAELCEEKISPKVAQEWKNKGFKVPHIKEWMKATGSPDMTFEFFSQGLQSDKAAEWIDNEVDNELAWNFHLENWSPIDLQNWCAQNNVGFQTITPNMKEFFAPDTAVSWLQQEIGVGQACLWSTLKVTA</sequence>
<dbReference type="Proteomes" id="UP001165960">
    <property type="component" value="Unassembled WGS sequence"/>
</dbReference>
<evidence type="ECO:0000313" key="1">
    <source>
        <dbReference type="EMBL" id="KAJ9050776.1"/>
    </source>
</evidence>
<dbReference type="EMBL" id="QTSX02007138">
    <property type="protein sequence ID" value="KAJ9050776.1"/>
    <property type="molecule type" value="Genomic_DNA"/>
</dbReference>
<keyword evidence="2" id="KW-1185">Reference proteome</keyword>
<evidence type="ECO:0000313" key="2">
    <source>
        <dbReference type="Proteomes" id="UP001165960"/>
    </source>
</evidence>
<proteinExistence type="predicted"/>
<name>A0ACC2RL20_9FUNG</name>
<comment type="caution">
    <text evidence="1">The sequence shown here is derived from an EMBL/GenBank/DDBJ whole genome shotgun (WGS) entry which is preliminary data.</text>
</comment>
<accession>A0ACC2RL20</accession>
<gene>
    <name evidence="1" type="ORF">DSO57_1011215</name>
</gene>